<accession>A0ABW6STK3</accession>
<keyword evidence="4 10" id="KW-0808">Transferase</keyword>
<evidence type="ECO:0000313" key="15">
    <source>
        <dbReference type="Proteomes" id="UP001602013"/>
    </source>
</evidence>
<comment type="caution">
    <text evidence="14">The sequence shown here is derived from an EMBL/GenBank/DDBJ whole genome shotgun (WGS) entry which is preliminary data.</text>
</comment>
<dbReference type="Pfam" id="PF01715">
    <property type="entry name" value="IPPT"/>
    <property type="match status" value="1"/>
</dbReference>
<dbReference type="SUPFAM" id="SSF52540">
    <property type="entry name" value="P-loop containing nucleoside triphosphate hydrolases"/>
    <property type="match status" value="1"/>
</dbReference>
<keyword evidence="5 10" id="KW-0819">tRNA processing</keyword>
<feature type="site" description="Interaction with substrate tRNA" evidence="10">
    <location>
        <position position="121"/>
    </location>
</feature>
<dbReference type="EMBL" id="JBIASD010000014">
    <property type="protein sequence ID" value="MFF3668208.1"/>
    <property type="molecule type" value="Genomic_DNA"/>
</dbReference>
<protein>
    <recommendedName>
        <fullName evidence="10">tRNA dimethylallyltransferase</fullName>
        <ecNumber evidence="10">2.5.1.75</ecNumber>
    </recommendedName>
    <alternativeName>
        <fullName evidence="10">Dimethylallyl diphosphate:tRNA dimethylallyltransferase</fullName>
        <shortName evidence="10">DMAPP:tRNA dimethylallyltransferase</shortName>
        <shortName evidence="10">DMATase</shortName>
    </alternativeName>
    <alternativeName>
        <fullName evidence="10">Isopentenyl-diphosphate:tRNA isopentenyltransferase</fullName>
        <shortName evidence="10">IPP transferase</shortName>
        <shortName evidence="10">IPPT</shortName>
        <shortName evidence="10">IPTase</shortName>
    </alternativeName>
</protein>
<evidence type="ECO:0000256" key="6">
    <source>
        <dbReference type="ARBA" id="ARBA00022741"/>
    </source>
</evidence>
<keyword evidence="6 10" id="KW-0547">Nucleotide-binding</keyword>
<evidence type="ECO:0000256" key="10">
    <source>
        <dbReference type="HAMAP-Rule" id="MF_00185"/>
    </source>
</evidence>
<dbReference type="EC" id="2.5.1.75" evidence="10"/>
<evidence type="ECO:0000256" key="7">
    <source>
        <dbReference type="ARBA" id="ARBA00022840"/>
    </source>
</evidence>
<feature type="binding site" evidence="10">
    <location>
        <begin position="9"/>
        <end position="16"/>
    </location>
    <ligand>
        <name>ATP</name>
        <dbReference type="ChEBI" id="CHEBI:30616"/>
    </ligand>
</feature>
<evidence type="ECO:0000256" key="3">
    <source>
        <dbReference type="ARBA" id="ARBA00005842"/>
    </source>
</evidence>
<evidence type="ECO:0000256" key="13">
    <source>
        <dbReference type="RuleBase" id="RU003785"/>
    </source>
</evidence>
<sequence length="299" mass="33195">MLPVIAVVGATAAGKSDLAVDLALRLGGDVINTDSMQLYRGMDVGTAKLTVSERRGVPHHLLDIWPVTRTASVAEYQGLVRPLIDRLRSADRAAVLAGGSGLYVRAALDDLEFPGTDPAIRERLEKELAEIGPAPLHERLTRQDPVAAAQILPSNGRRIVRALEVIELSGRPFSATMPSYDSVYDSVQIGVEVPRPILDERIALRVDRMWNAGLVEEVRRLAEHGLAEGRTASRALGYAQVLRFLGGEWTEEQARDETIRATRRFARRQESWFRRDPRVVWLPFDAPDLTDRALALVRR</sequence>
<dbReference type="PANTHER" id="PTHR11088:SF60">
    <property type="entry name" value="TRNA DIMETHYLALLYLTRANSFERASE"/>
    <property type="match status" value="1"/>
</dbReference>
<dbReference type="PANTHER" id="PTHR11088">
    <property type="entry name" value="TRNA DIMETHYLALLYLTRANSFERASE"/>
    <property type="match status" value="1"/>
</dbReference>
<comment type="subunit">
    <text evidence="10">Monomer.</text>
</comment>
<dbReference type="InterPro" id="IPR039657">
    <property type="entry name" value="Dimethylallyltransferase"/>
</dbReference>
<dbReference type="GO" id="GO:0052381">
    <property type="term" value="F:tRNA dimethylallyltransferase activity"/>
    <property type="evidence" value="ECO:0007669"/>
    <property type="project" value="UniProtKB-EC"/>
</dbReference>
<evidence type="ECO:0000256" key="5">
    <source>
        <dbReference type="ARBA" id="ARBA00022694"/>
    </source>
</evidence>
<comment type="caution">
    <text evidence="10">Lacks conserved residue(s) required for the propagation of feature annotation.</text>
</comment>
<feature type="site" description="Interaction with substrate tRNA" evidence="10">
    <location>
        <position position="100"/>
    </location>
</feature>
<evidence type="ECO:0000256" key="2">
    <source>
        <dbReference type="ARBA" id="ARBA00003213"/>
    </source>
</evidence>
<keyword evidence="8 10" id="KW-0460">Magnesium</keyword>
<evidence type="ECO:0000256" key="8">
    <source>
        <dbReference type="ARBA" id="ARBA00022842"/>
    </source>
</evidence>
<name>A0ABW6STK3_9ACTN</name>
<comment type="similarity">
    <text evidence="3 10 13">Belongs to the IPP transferase family.</text>
</comment>
<comment type="catalytic activity">
    <reaction evidence="9 10 11">
        <text>adenosine(37) in tRNA + dimethylallyl diphosphate = N(6)-dimethylallyladenosine(37) in tRNA + diphosphate</text>
        <dbReference type="Rhea" id="RHEA:26482"/>
        <dbReference type="Rhea" id="RHEA-COMP:10162"/>
        <dbReference type="Rhea" id="RHEA-COMP:10375"/>
        <dbReference type="ChEBI" id="CHEBI:33019"/>
        <dbReference type="ChEBI" id="CHEBI:57623"/>
        <dbReference type="ChEBI" id="CHEBI:74411"/>
        <dbReference type="ChEBI" id="CHEBI:74415"/>
        <dbReference type="EC" id="2.5.1.75"/>
    </reaction>
</comment>
<dbReference type="NCBIfam" id="TIGR00174">
    <property type="entry name" value="miaA"/>
    <property type="match status" value="1"/>
</dbReference>
<reference evidence="14 15" key="1">
    <citation type="submission" date="2024-10" db="EMBL/GenBank/DDBJ databases">
        <title>The Natural Products Discovery Center: Release of the First 8490 Sequenced Strains for Exploring Actinobacteria Biosynthetic Diversity.</title>
        <authorList>
            <person name="Kalkreuter E."/>
            <person name="Kautsar S.A."/>
            <person name="Yang D."/>
            <person name="Bader C.D."/>
            <person name="Teijaro C.N."/>
            <person name="Fluegel L."/>
            <person name="Davis C.M."/>
            <person name="Simpson J.R."/>
            <person name="Lauterbach L."/>
            <person name="Steele A.D."/>
            <person name="Gui C."/>
            <person name="Meng S."/>
            <person name="Li G."/>
            <person name="Viehrig K."/>
            <person name="Ye F."/>
            <person name="Su P."/>
            <person name="Kiefer A.F."/>
            <person name="Nichols A."/>
            <person name="Cepeda A.J."/>
            <person name="Yan W."/>
            <person name="Fan B."/>
            <person name="Jiang Y."/>
            <person name="Adhikari A."/>
            <person name="Zheng C.-J."/>
            <person name="Schuster L."/>
            <person name="Cowan T.M."/>
            <person name="Smanski M.J."/>
            <person name="Chevrette M.G."/>
            <person name="De Carvalho L.P.S."/>
            <person name="Shen B."/>
        </authorList>
    </citation>
    <scope>NUCLEOTIDE SEQUENCE [LARGE SCALE GENOMIC DNA]</scope>
    <source>
        <strain evidence="14 15">NPDC002173</strain>
    </source>
</reference>
<feature type="binding site" evidence="10">
    <location>
        <begin position="11"/>
        <end position="16"/>
    </location>
    <ligand>
        <name>substrate</name>
    </ligand>
</feature>
<evidence type="ECO:0000313" key="14">
    <source>
        <dbReference type="EMBL" id="MFF3668208.1"/>
    </source>
</evidence>
<dbReference type="RefSeq" id="WP_387413829.1">
    <property type="nucleotide sequence ID" value="NZ_JBIASD010000014.1"/>
</dbReference>
<comment type="cofactor">
    <cofactor evidence="1 10">
        <name>Mg(2+)</name>
        <dbReference type="ChEBI" id="CHEBI:18420"/>
    </cofactor>
</comment>
<feature type="region of interest" description="Interaction with substrate tRNA" evidence="10">
    <location>
        <begin position="34"/>
        <end position="37"/>
    </location>
</feature>
<dbReference type="Proteomes" id="UP001602013">
    <property type="component" value="Unassembled WGS sequence"/>
</dbReference>
<dbReference type="HAMAP" id="MF_00185">
    <property type="entry name" value="IPP_trans"/>
    <property type="match status" value="1"/>
</dbReference>
<gene>
    <name evidence="10 14" type="primary">miaA</name>
    <name evidence="14" type="ORF">ACFYXI_21725</name>
</gene>
<evidence type="ECO:0000256" key="11">
    <source>
        <dbReference type="RuleBase" id="RU003783"/>
    </source>
</evidence>
<evidence type="ECO:0000256" key="9">
    <source>
        <dbReference type="ARBA" id="ARBA00049563"/>
    </source>
</evidence>
<evidence type="ECO:0000256" key="1">
    <source>
        <dbReference type="ARBA" id="ARBA00001946"/>
    </source>
</evidence>
<dbReference type="Gene3D" id="3.40.50.300">
    <property type="entry name" value="P-loop containing nucleotide triphosphate hydrolases"/>
    <property type="match status" value="1"/>
</dbReference>
<comment type="function">
    <text evidence="2 10 12">Catalyzes the transfer of a dimethylallyl group onto the adenine at position 37 in tRNAs that read codons beginning with uridine, leading to the formation of N6-(dimethylallyl)adenosine (i(6)A).</text>
</comment>
<evidence type="ECO:0000256" key="12">
    <source>
        <dbReference type="RuleBase" id="RU003784"/>
    </source>
</evidence>
<dbReference type="Gene3D" id="1.10.20.140">
    <property type="match status" value="1"/>
</dbReference>
<evidence type="ECO:0000256" key="4">
    <source>
        <dbReference type="ARBA" id="ARBA00022679"/>
    </source>
</evidence>
<keyword evidence="7 10" id="KW-0067">ATP-binding</keyword>
<dbReference type="InterPro" id="IPR018022">
    <property type="entry name" value="IPT"/>
</dbReference>
<dbReference type="InterPro" id="IPR027417">
    <property type="entry name" value="P-loop_NTPase"/>
</dbReference>
<organism evidence="14 15">
    <name type="scientific">Microtetraspora malaysiensis</name>
    <dbReference type="NCBI Taxonomy" id="161358"/>
    <lineage>
        <taxon>Bacteria</taxon>
        <taxon>Bacillati</taxon>
        <taxon>Actinomycetota</taxon>
        <taxon>Actinomycetes</taxon>
        <taxon>Streptosporangiales</taxon>
        <taxon>Streptosporangiaceae</taxon>
        <taxon>Microtetraspora</taxon>
    </lineage>
</organism>
<keyword evidence="15" id="KW-1185">Reference proteome</keyword>
<proteinExistence type="inferred from homology"/>